<protein>
    <submittedName>
        <fullName evidence="1">Putative transporter abc superfamily breast cancer resistance protein</fullName>
    </submittedName>
</protein>
<sequence length="111" mass="12451">MLVFNAGRSALFTTTLFLALALSLSLSLSLSFSFSLYLSISRSFTLFVLIPVSIVRPFRAYITFSLLFSNKPSTNQPFNATTLTLNGRSLVETAYKLHHHNPPKRSIVHRD</sequence>
<reference evidence="1" key="1">
    <citation type="submission" date="2018-01" db="EMBL/GenBank/DDBJ databases">
        <title>An insight into the sialome of Amazonian anophelines.</title>
        <authorList>
            <person name="Ribeiro J.M."/>
            <person name="Scarpassa V."/>
            <person name="Calvo E."/>
        </authorList>
    </citation>
    <scope>NUCLEOTIDE SEQUENCE</scope>
</reference>
<organism evidence="1">
    <name type="scientific">Anopheles darlingi</name>
    <name type="common">Mosquito</name>
    <dbReference type="NCBI Taxonomy" id="43151"/>
    <lineage>
        <taxon>Eukaryota</taxon>
        <taxon>Metazoa</taxon>
        <taxon>Ecdysozoa</taxon>
        <taxon>Arthropoda</taxon>
        <taxon>Hexapoda</taxon>
        <taxon>Insecta</taxon>
        <taxon>Pterygota</taxon>
        <taxon>Neoptera</taxon>
        <taxon>Endopterygota</taxon>
        <taxon>Diptera</taxon>
        <taxon>Nematocera</taxon>
        <taxon>Culicoidea</taxon>
        <taxon>Culicidae</taxon>
        <taxon>Anophelinae</taxon>
        <taxon>Anopheles</taxon>
    </lineage>
</organism>
<proteinExistence type="predicted"/>
<accession>A0A2M4DFS3</accession>
<dbReference type="EMBL" id="GGFL01012252">
    <property type="protein sequence ID" value="MBW76430.1"/>
    <property type="molecule type" value="Transcribed_RNA"/>
</dbReference>
<name>A0A2M4DFS3_ANODA</name>
<dbReference type="AlphaFoldDB" id="A0A2M4DFS3"/>
<evidence type="ECO:0000313" key="1">
    <source>
        <dbReference type="EMBL" id="MBW76430.1"/>
    </source>
</evidence>